<feature type="region of interest" description="Disordered" evidence="1">
    <location>
        <begin position="75"/>
        <end position="128"/>
    </location>
</feature>
<sequence length="128" mass="13889">MSHTHSSSSTLRLGSKPKIDHDSVVVNPVMSATLMDMGFSKFKSGRALQMVNNISIDAAIQYIYDHFNELDQEELIAGASDQTSSTSAPTTTTPPPPPPPSPLLHQPSPHPHPATQKHQLHHPLLVSQ</sequence>
<name>A0A6A5CGN8_NAEFO</name>
<proteinExistence type="predicted"/>
<evidence type="ECO:0000313" key="4">
    <source>
        <dbReference type="Proteomes" id="UP000444721"/>
    </source>
</evidence>
<evidence type="ECO:0000259" key="2">
    <source>
        <dbReference type="PROSITE" id="PS50030"/>
    </source>
</evidence>
<dbReference type="PROSITE" id="PS50030">
    <property type="entry name" value="UBA"/>
    <property type="match status" value="1"/>
</dbReference>
<dbReference type="OrthoDB" id="10254930at2759"/>
<dbReference type="GeneID" id="68107605"/>
<accession>A0A6A5CGN8</accession>
<keyword evidence="4" id="KW-1185">Reference proteome</keyword>
<evidence type="ECO:0000313" key="3">
    <source>
        <dbReference type="EMBL" id="KAF0984488.1"/>
    </source>
</evidence>
<reference evidence="3 4" key="1">
    <citation type="journal article" date="2019" name="Sci. Rep.">
        <title>Nanopore sequencing improves the draft genome of the human pathogenic amoeba Naegleria fowleri.</title>
        <authorList>
            <person name="Liechti N."/>
            <person name="Schurch N."/>
            <person name="Bruggmann R."/>
            <person name="Wittwer M."/>
        </authorList>
    </citation>
    <scope>NUCLEOTIDE SEQUENCE [LARGE SCALE GENOMIC DNA]</scope>
    <source>
        <strain evidence="3 4">ATCC 30894</strain>
    </source>
</reference>
<dbReference type="SUPFAM" id="SSF46934">
    <property type="entry name" value="UBA-like"/>
    <property type="match status" value="1"/>
</dbReference>
<comment type="caution">
    <text evidence="3">The sequence shown here is derived from an EMBL/GenBank/DDBJ whole genome shotgun (WGS) entry which is preliminary data.</text>
</comment>
<evidence type="ECO:0000256" key="1">
    <source>
        <dbReference type="SAM" id="MobiDB-lite"/>
    </source>
</evidence>
<protein>
    <recommendedName>
        <fullName evidence="2">UBA domain-containing protein</fullName>
    </recommendedName>
</protein>
<dbReference type="AlphaFoldDB" id="A0A6A5CGN8"/>
<feature type="compositionally biased region" description="Low complexity" evidence="1">
    <location>
        <begin position="82"/>
        <end position="91"/>
    </location>
</feature>
<feature type="compositionally biased region" description="Pro residues" evidence="1">
    <location>
        <begin position="92"/>
        <end position="112"/>
    </location>
</feature>
<dbReference type="Pfam" id="PF22562">
    <property type="entry name" value="UBA_7"/>
    <property type="match status" value="1"/>
</dbReference>
<dbReference type="Proteomes" id="UP000444721">
    <property type="component" value="Unassembled WGS sequence"/>
</dbReference>
<dbReference type="VEuPathDB" id="AmoebaDB:NfTy_001360"/>
<feature type="domain" description="UBA" evidence="2">
    <location>
        <begin position="18"/>
        <end position="66"/>
    </location>
</feature>
<dbReference type="Gene3D" id="1.10.8.10">
    <property type="entry name" value="DNA helicase RuvA subunit, C-terminal domain"/>
    <property type="match status" value="1"/>
</dbReference>
<gene>
    <name evidence="3" type="ORF">FDP41_000387</name>
</gene>
<dbReference type="EMBL" id="VFQX01000002">
    <property type="protein sequence ID" value="KAF0984488.1"/>
    <property type="molecule type" value="Genomic_DNA"/>
</dbReference>
<dbReference type="InterPro" id="IPR009060">
    <property type="entry name" value="UBA-like_sf"/>
</dbReference>
<dbReference type="RefSeq" id="XP_044569201.1">
    <property type="nucleotide sequence ID" value="XM_044707221.1"/>
</dbReference>
<organism evidence="3 4">
    <name type="scientific">Naegleria fowleri</name>
    <name type="common">Brain eating amoeba</name>
    <dbReference type="NCBI Taxonomy" id="5763"/>
    <lineage>
        <taxon>Eukaryota</taxon>
        <taxon>Discoba</taxon>
        <taxon>Heterolobosea</taxon>
        <taxon>Tetramitia</taxon>
        <taxon>Eutetramitia</taxon>
        <taxon>Vahlkampfiidae</taxon>
        <taxon>Naegleria</taxon>
    </lineage>
</organism>
<dbReference type="VEuPathDB" id="AmoebaDB:FDP41_000387"/>
<dbReference type="InterPro" id="IPR015940">
    <property type="entry name" value="UBA"/>
</dbReference>